<dbReference type="EMBL" id="FMAR01000003">
    <property type="protein sequence ID" value="SCC03623.1"/>
    <property type="molecule type" value="Genomic_DNA"/>
</dbReference>
<keyword evidence="3" id="KW-0418">Kinase</keyword>
<dbReference type="GO" id="GO:0016020">
    <property type="term" value="C:membrane"/>
    <property type="evidence" value="ECO:0007669"/>
    <property type="project" value="InterPro"/>
</dbReference>
<evidence type="ECO:0000256" key="1">
    <source>
        <dbReference type="SAM" id="Phobius"/>
    </source>
</evidence>
<feature type="transmembrane region" description="Helical" evidence="1">
    <location>
        <begin position="12"/>
        <end position="29"/>
    </location>
</feature>
<proteinExistence type="predicted"/>
<organism evidence="3 4">
    <name type="scientific">Chitinophaga costaii</name>
    <dbReference type="NCBI Taxonomy" id="1335309"/>
    <lineage>
        <taxon>Bacteria</taxon>
        <taxon>Pseudomonadati</taxon>
        <taxon>Bacteroidota</taxon>
        <taxon>Chitinophagia</taxon>
        <taxon>Chitinophagales</taxon>
        <taxon>Chitinophagaceae</taxon>
        <taxon>Chitinophaga</taxon>
    </lineage>
</organism>
<evidence type="ECO:0000259" key="2">
    <source>
        <dbReference type="Pfam" id="PF06580"/>
    </source>
</evidence>
<dbReference type="Proteomes" id="UP000242818">
    <property type="component" value="Unassembled WGS sequence"/>
</dbReference>
<feature type="transmembrane region" description="Helical" evidence="1">
    <location>
        <begin position="35"/>
        <end position="59"/>
    </location>
</feature>
<dbReference type="Pfam" id="PF06580">
    <property type="entry name" value="His_kinase"/>
    <property type="match status" value="1"/>
</dbReference>
<name>A0A1C4B9T7_9BACT</name>
<keyword evidence="1" id="KW-0812">Transmembrane</keyword>
<evidence type="ECO:0000313" key="3">
    <source>
        <dbReference type="EMBL" id="SCC03623.1"/>
    </source>
</evidence>
<keyword evidence="1" id="KW-0472">Membrane</keyword>
<reference evidence="3 4" key="1">
    <citation type="submission" date="2016-08" db="EMBL/GenBank/DDBJ databases">
        <authorList>
            <person name="Seilhamer J.J."/>
        </authorList>
    </citation>
    <scope>NUCLEOTIDE SEQUENCE [LARGE SCALE GENOMIC DNA]</scope>
    <source>
        <strain evidence="3 4">A37T2</strain>
    </source>
</reference>
<feature type="transmembrane region" description="Helical" evidence="1">
    <location>
        <begin position="71"/>
        <end position="88"/>
    </location>
</feature>
<feature type="domain" description="Signal transduction histidine kinase internal region" evidence="2">
    <location>
        <begin position="161"/>
        <end position="240"/>
    </location>
</feature>
<gene>
    <name evidence="3" type="ORF">GA0116948_1034</name>
</gene>
<dbReference type="InterPro" id="IPR050640">
    <property type="entry name" value="Bact_2-comp_sensor_kinase"/>
</dbReference>
<dbReference type="PANTHER" id="PTHR34220">
    <property type="entry name" value="SENSOR HISTIDINE KINASE YPDA"/>
    <property type="match status" value="1"/>
</dbReference>
<dbReference type="STRING" id="1335309.GA0116948_1034"/>
<dbReference type="PANTHER" id="PTHR34220:SF7">
    <property type="entry name" value="SENSOR HISTIDINE KINASE YPDA"/>
    <property type="match status" value="1"/>
</dbReference>
<keyword evidence="3" id="KW-0808">Transferase</keyword>
<accession>A0A1C4B9T7</accession>
<protein>
    <submittedName>
        <fullName evidence="3">Histidine kinase</fullName>
    </submittedName>
</protein>
<dbReference type="RefSeq" id="WP_205686051.1">
    <property type="nucleotide sequence ID" value="NZ_FMAR01000003.1"/>
</dbReference>
<dbReference type="GO" id="GO:0000155">
    <property type="term" value="F:phosphorelay sensor kinase activity"/>
    <property type="evidence" value="ECO:0007669"/>
    <property type="project" value="InterPro"/>
</dbReference>
<dbReference type="InterPro" id="IPR010559">
    <property type="entry name" value="Sig_transdc_His_kin_internal"/>
</dbReference>
<sequence length="361" mass="42304">MLRIKYTILKQWFYWLLSFGLLSAIYGTAYDSYELGAKVILMLLPVHMLYFYSITNWVLPRFFFRDKYVKTFFLLLLLIPVIAVLYRLDEIFISNPYIFHYYTNRNIQVNWPEMSLPWFKQLLRPLDFANALERTNTVVWICVTLKLFILWNERKQAVLQAELNFLKGQLHPHFLFNSLNNLYALSLDNAPQTPEIILGLSNILRYVLYECTAERVLLKRDIEVLNDYIELEKLRYEDRLELNVNISEYPTNVEVAPLLMLPLVENAFKHGAAETTDTPWINMELYITGDTLTFKISNSKPEQPVVCASGQKVKGKIGLLNLRKRLDLLYPGKHALRYFDESDCFIAELSVQLSSTNKKKA</sequence>
<evidence type="ECO:0000313" key="4">
    <source>
        <dbReference type="Proteomes" id="UP000242818"/>
    </source>
</evidence>
<keyword evidence="1" id="KW-1133">Transmembrane helix</keyword>
<keyword evidence="4" id="KW-1185">Reference proteome</keyword>
<dbReference type="AlphaFoldDB" id="A0A1C4B9T7"/>